<evidence type="ECO:0000313" key="2">
    <source>
        <dbReference type="EMBL" id="KLV18970.1"/>
    </source>
</evidence>
<dbReference type="RefSeq" id="WP_001990970.1">
    <property type="nucleotide sequence ID" value="NZ_LDPG01000005.1"/>
</dbReference>
<dbReference type="PANTHER" id="PTHR42957:SF1">
    <property type="entry name" value="HELICASE MJ1565-RELATED"/>
    <property type="match status" value="1"/>
</dbReference>
<evidence type="ECO:0000313" key="3">
    <source>
        <dbReference type="Proteomes" id="UP000035904"/>
    </source>
</evidence>
<evidence type="ECO:0000259" key="1">
    <source>
        <dbReference type="Pfam" id="PF01935"/>
    </source>
</evidence>
<dbReference type="PATRIC" id="fig|1392.242.peg.5059"/>
<dbReference type="Gene3D" id="3.40.50.300">
    <property type="entry name" value="P-loop containing nucleotide triphosphate hydrolases"/>
    <property type="match status" value="2"/>
</dbReference>
<protein>
    <recommendedName>
        <fullName evidence="1">Helicase HerA central domain-containing protein</fullName>
    </recommendedName>
</protein>
<organism evidence="2 3">
    <name type="scientific">Bacillus anthracis</name>
    <name type="common">anthrax bacterium</name>
    <dbReference type="NCBI Taxonomy" id="1392"/>
    <lineage>
        <taxon>Bacteria</taxon>
        <taxon>Bacillati</taxon>
        <taxon>Bacillota</taxon>
        <taxon>Bacilli</taxon>
        <taxon>Bacillales</taxon>
        <taxon>Bacillaceae</taxon>
        <taxon>Bacillus</taxon>
        <taxon>Bacillus cereus group</taxon>
    </lineage>
</organism>
<gene>
    <name evidence="2" type="ORF">ABW01_10295</name>
</gene>
<sequence>MDKSKIGITYLEESAFSKIGKVVEVDGKNIIIQVDKEKNLSNLFYKGVIYRNVGIGSYLKIKKDYTYIIGKINKEFIKEKPRVNMESSKPQNSTLYDRFVEVSVIGYMTKSAFIRGIRELPFLFNEAFLMSEDEVRKMHEFTSNNNIEIGQALFEDVLVEAGVTKLFASHIGIFGNTGSGKSNTLARVFYNLFNSPKVNFNNRSKFLLLDFNGEYAHEHIITTQKQKIKLSTRNPQANKLVIRKEWLDEDFWGIILEATEKTQKPFIKRTIKLCNHLIKDDDNETLDHIINILTNNLRKILNSDSVSNKELDALSTLKKCIANFFDIENQEDYKEIFRNYNLHGTNLCRQIDDEEERIYYNNIRNNRIYFGAHQRDNVEAELKFFRINLNYLKEKANLSYISLFEMVLALKLVDDVISNMAQFEHISPIFNRFQKRKTELSNLLEFGDGDFLNQESYMSCISLKDVNIDMRKIIPLLITKISYEEHKKRHSTSSRNTLHIIIDEAHNILSEESFRESESWKDYRLEVFEEIIKEGRKFGVFVTIASQRPSDISNTIISQLHNVFIHRLINNNDLRTMSQTISFLDKVSFDSIPILPAGACIFTGIATETPIAVQIPLLTKKLQPKSDTVDLELLWENKQME</sequence>
<dbReference type="InterPro" id="IPR002789">
    <property type="entry name" value="HerA_central"/>
</dbReference>
<dbReference type="InterPro" id="IPR027417">
    <property type="entry name" value="P-loop_NTPase"/>
</dbReference>
<dbReference type="Pfam" id="PF01935">
    <property type="entry name" value="DUF87"/>
    <property type="match status" value="1"/>
</dbReference>
<comment type="caution">
    <text evidence="2">The sequence shown here is derived from an EMBL/GenBank/DDBJ whole genome shotgun (WGS) entry which is preliminary data.</text>
</comment>
<accession>A0A0J1KQI6</accession>
<name>A0A0J1KQI6_BACAN</name>
<dbReference type="CDD" id="cd01127">
    <property type="entry name" value="TrwB_TraG_TraD_VirD4"/>
    <property type="match status" value="1"/>
</dbReference>
<dbReference type="SUPFAM" id="SSF52540">
    <property type="entry name" value="P-loop containing nucleoside triphosphate hydrolases"/>
    <property type="match status" value="1"/>
</dbReference>
<proteinExistence type="predicted"/>
<dbReference type="AlphaFoldDB" id="A0A0J1KQI6"/>
<feature type="domain" description="Helicase HerA central" evidence="1">
    <location>
        <begin position="147"/>
        <end position="331"/>
    </location>
</feature>
<dbReference type="EMBL" id="LDPG01000005">
    <property type="protein sequence ID" value="KLV18970.1"/>
    <property type="molecule type" value="Genomic_DNA"/>
</dbReference>
<dbReference type="PANTHER" id="PTHR42957">
    <property type="entry name" value="HELICASE MJ1565-RELATED"/>
    <property type="match status" value="1"/>
</dbReference>
<reference evidence="2 3" key="1">
    <citation type="submission" date="2015-05" db="EMBL/GenBank/DDBJ databases">
        <title>Whole genome sequence and identification of bacterial endophytes from Costus igneus.</title>
        <authorList>
            <person name="Lee Y.P."/>
            <person name="Gan H.M."/>
            <person name="Eng W."/>
            <person name="Wheatley M.S."/>
            <person name="Caraballo A."/>
            <person name="Polter S."/>
            <person name="Savka M.A."/>
            <person name="Hudson A.O."/>
        </authorList>
    </citation>
    <scope>NUCLEOTIDE SEQUENCE [LARGE SCALE GENOMIC DNA]</scope>
    <source>
        <strain evidence="2 3">RIT375</strain>
    </source>
</reference>
<dbReference type="Proteomes" id="UP000035904">
    <property type="component" value="Unassembled WGS sequence"/>
</dbReference>
<dbReference type="InterPro" id="IPR008571">
    <property type="entry name" value="HerA-like"/>
</dbReference>